<sequence>MSSSAPGISGRKVAIPRLQRLDLSQSSKKRERVGRACTACRSRKIKCTGDVPQCKRCGSTGRECVYVMPRKDRLKTVTERSGQMIGLLKKLHGFANDEDSAHISKLLEAAEEDMLEAHTPTTSTSDTNDDDLHRPKGMLDTNMSEPLERMSIESLDLVGEKLHETDQARATEGFLGPNSEVQWLRSFLLSEQGDSDVAISEQGSVANTAKNEGMNVVTFYLERKSIDSEIHVDPYELPTADVAKQLLNIYMEKVHDSFPILPRKLFQDQCQSYFEALRHGLAPKASSKWQAILNLVFAVSSKYSHLIKASWQGDERDHLIYQARASALARKETTFGQHPDLPQVQVAGLLAFYHLSVGQVNRAWVVAGLALRFATALGLHVRIEDPSASRAKREALVRVWWSLYYLERQLTIITGRPSMVVDSCCSVPLPVPLSERQISEDINIVHSGSYFRAVVQLSIISHNILTSLYSAGSTIRSLGDLQKDAVQIGTRIDDWAVKLPINLYFQAPANNVATLDKVAFRQRTMLAFQFWSAKILLTHPFLNGMGELDEEHEDQAHFSYSIRRMAGICVEPAKMKMDLLPDLPQPSIVYEFGPWWIAVHHLMQALAVFLLALSYSPAMQQDNVVLAGYCIKIIRWLHAMEDSQAERARHMAVTCYEIVTFRLSLPGLKLWTNNQIPDSGIKQDDAPQATFPGYHHPTAAQIGYGFDIAMTTYSALVADSAPSLYAPNGSALPYSG</sequence>
<reference evidence="5" key="1">
    <citation type="journal article" date="2020" name="Mol. Plant Microbe Interact.">
        <title>Genome Sequence of the Biocontrol Agent Coniothyrium minitans strain Conio (IMI 134523).</title>
        <authorList>
            <person name="Patel D."/>
            <person name="Shittu T.A."/>
            <person name="Baroncelli R."/>
            <person name="Muthumeenakshi S."/>
            <person name="Osborne T.H."/>
            <person name="Janganan T.K."/>
            <person name="Sreenivasaprasad S."/>
        </authorList>
    </citation>
    <scope>NUCLEOTIDE SEQUENCE</scope>
    <source>
        <strain evidence="5">Conio</strain>
    </source>
</reference>
<dbReference type="GO" id="GO:0006351">
    <property type="term" value="P:DNA-templated transcription"/>
    <property type="evidence" value="ECO:0007669"/>
    <property type="project" value="InterPro"/>
</dbReference>
<evidence type="ECO:0000313" key="5">
    <source>
        <dbReference type="EMBL" id="KAF9733756.1"/>
    </source>
</evidence>
<dbReference type="CDD" id="cd12148">
    <property type="entry name" value="fungal_TF_MHR"/>
    <property type="match status" value="1"/>
</dbReference>
<dbReference type="CDD" id="cd00067">
    <property type="entry name" value="GAL4"/>
    <property type="match status" value="1"/>
</dbReference>
<dbReference type="InterPro" id="IPR053230">
    <property type="entry name" value="Trans_reg_galc"/>
</dbReference>
<dbReference type="SMART" id="SM00906">
    <property type="entry name" value="Fungal_trans"/>
    <property type="match status" value="1"/>
</dbReference>
<comment type="caution">
    <text evidence="5">The sequence shown here is derived from an EMBL/GenBank/DDBJ whole genome shotgun (WGS) entry which is preliminary data.</text>
</comment>
<dbReference type="GO" id="GO:0000981">
    <property type="term" value="F:DNA-binding transcription factor activity, RNA polymerase II-specific"/>
    <property type="evidence" value="ECO:0007669"/>
    <property type="project" value="InterPro"/>
</dbReference>
<evidence type="ECO:0000259" key="4">
    <source>
        <dbReference type="PROSITE" id="PS50048"/>
    </source>
</evidence>
<dbReference type="AlphaFoldDB" id="A0A9P6GEI2"/>
<dbReference type="Pfam" id="PF00172">
    <property type="entry name" value="Zn_clus"/>
    <property type="match status" value="1"/>
</dbReference>
<accession>A0A9P6GEI2</accession>
<proteinExistence type="predicted"/>
<dbReference type="GO" id="GO:0003677">
    <property type="term" value="F:DNA binding"/>
    <property type="evidence" value="ECO:0007669"/>
    <property type="project" value="InterPro"/>
</dbReference>
<name>A0A9P6GEI2_9PLEO</name>
<dbReference type="PROSITE" id="PS50048">
    <property type="entry name" value="ZN2_CY6_FUNGAL_2"/>
    <property type="match status" value="1"/>
</dbReference>
<evidence type="ECO:0000256" key="1">
    <source>
        <dbReference type="ARBA" id="ARBA00022723"/>
    </source>
</evidence>
<dbReference type="PANTHER" id="PTHR47654">
    <property type="entry name" value="ZN(II)2CYS6 TRANSCRIPTION FACTOR (EUROFUNG)-RELATED"/>
    <property type="match status" value="1"/>
</dbReference>
<organism evidence="5 6">
    <name type="scientific">Paraphaeosphaeria minitans</name>
    <dbReference type="NCBI Taxonomy" id="565426"/>
    <lineage>
        <taxon>Eukaryota</taxon>
        <taxon>Fungi</taxon>
        <taxon>Dikarya</taxon>
        <taxon>Ascomycota</taxon>
        <taxon>Pezizomycotina</taxon>
        <taxon>Dothideomycetes</taxon>
        <taxon>Pleosporomycetidae</taxon>
        <taxon>Pleosporales</taxon>
        <taxon>Massarineae</taxon>
        <taxon>Didymosphaeriaceae</taxon>
        <taxon>Paraphaeosphaeria</taxon>
    </lineage>
</organism>
<dbReference type="OrthoDB" id="5296287at2759"/>
<dbReference type="Gene3D" id="4.10.240.10">
    <property type="entry name" value="Zn(2)-C6 fungal-type DNA-binding domain"/>
    <property type="match status" value="1"/>
</dbReference>
<dbReference type="GO" id="GO:0008270">
    <property type="term" value="F:zinc ion binding"/>
    <property type="evidence" value="ECO:0007669"/>
    <property type="project" value="InterPro"/>
</dbReference>
<dbReference type="InterPro" id="IPR001138">
    <property type="entry name" value="Zn2Cys6_DnaBD"/>
</dbReference>
<dbReference type="InterPro" id="IPR007219">
    <property type="entry name" value="XnlR_reg_dom"/>
</dbReference>
<protein>
    <recommendedName>
        <fullName evidence="4">Zn(2)-C6 fungal-type domain-containing protein</fullName>
    </recommendedName>
</protein>
<dbReference type="SMART" id="SM00066">
    <property type="entry name" value="GAL4"/>
    <property type="match status" value="1"/>
</dbReference>
<dbReference type="Pfam" id="PF04082">
    <property type="entry name" value="Fungal_trans"/>
    <property type="match status" value="1"/>
</dbReference>
<evidence type="ECO:0000313" key="6">
    <source>
        <dbReference type="Proteomes" id="UP000756921"/>
    </source>
</evidence>
<dbReference type="EMBL" id="WJXW01000008">
    <property type="protein sequence ID" value="KAF9733756.1"/>
    <property type="molecule type" value="Genomic_DNA"/>
</dbReference>
<gene>
    <name evidence="5" type="ORF">PMIN01_08099</name>
</gene>
<evidence type="ECO:0000256" key="2">
    <source>
        <dbReference type="ARBA" id="ARBA00023242"/>
    </source>
</evidence>
<dbReference type="PANTHER" id="PTHR47654:SF5">
    <property type="entry name" value="TRANSCRIPTION FACTOR DOMAIN-CONTAINING PROTEIN"/>
    <property type="match status" value="1"/>
</dbReference>
<feature type="region of interest" description="Disordered" evidence="3">
    <location>
        <begin position="117"/>
        <end position="146"/>
    </location>
</feature>
<evidence type="ECO:0000256" key="3">
    <source>
        <dbReference type="SAM" id="MobiDB-lite"/>
    </source>
</evidence>
<dbReference type="PROSITE" id="PS00463">
    <property type="entry name" value="ZN2_CY6_FUNGAL_1"/>
    <property type="match status" value="1"/>
</dbReference>
<dbReference type="Proteomes" id="UP000756921">
    <property type="component" value="Unassembled WGS sequence"/>
</dbReference>
<keyword evidence="1" id="KW-0479">Metal-binding</keyword>
<keyword evidence="6" id="KW-1185">Reference proteome</keyword>
<keyword evidence="2" id="KW-0539">Nucleus</keyword>
<dbReference type="SUPFAM" id="SSF57701">
    <property type="entry name" value="Zn2/Cys6 DNA-binding domain"/>
    <property type="match status" value="1"/>
</dbReference>
<feature type="domain" description="Zn(2)-C6 fungal-type" evidence="4">
    <location>
        <begin position="36"/>
        <end position="66"/>
    </location>
</feature>
<dbReference type="InterPro" id="IPR036864">
    <property type="entry name" value="Zn2-C6_fun-type_DNA-bd_sf"/>
</dbReference>